<dbReference type="EMBL" id="JARKIE010000147">
    <property type="protein sequence ID" value="KAJ7675541.1"/>
    <property type="molecule type" value="Genomic_DNA"/>
</dbReference>
<evidence type="ECO:0000313" key="3">
    <source>
        <dbReference type="Proteomes" id="UP001221757"/>
    </source>
</evidence>
<dbReference type="PANTHER" id="PTHR33050:SF7">
    <property type="entry name" value="RIBONUCLEASE H"/>
    <property type="match status" value="1"/>
</dbReference>
<name>A0AAD7D6D9_MYCRO</name>
<dbReference type="Proteomes" id="UP001221757">
    <property type="component" value="Unassembled WGS sequence"/>
</dbReference>
<dbReference type="InterPro" id="IPR052055">
    <property type="entry name" value="Hepadnavirus_pol/RT"/>
</dbReference>
<evidence type="ECO:0008006" key="4">
    <source>
        <dbReference type="Google" id="ProtNLM"/>
    </source>
</evidence>
<feature type="region of interest" description="Disordered" evidence="1">
    <location>
        <begin position="204"/>
        <end position="223"/>
    </location>
</feature>
<dbReference type="SUPFAM" id="SSF56672">
    <property type="entry name" value="DNA/RNA polymerases"/>
    <property type="match status" value="1"/>
</dbReference>
<accession>A0AAD7D6D9</accession>
<feature type="compositionally biased region" description="Polar residues" evidence="1">
    <location>
        <begin position="32"/>
        <end position="61"/>
    </location>
</feature>
<feature type="compositionally biased region" description="Low complexity" evidence="1">
    <location>
        <begin position="62"/>
        <end position="77"/>
    </location>
</feature>
<comment type="caution">
    <text evidence="2">The sequence shown here is derived from an EMBL/GenBank/DDBJ whole genome shotgun (WGS) entry which is preliminary data.</text>
</comment>
<dbReference type="AlphaFoldDB" id="A0AAD7D6D9"/>
<protein>
    <recommendedName>
        <fullName evidence="4">Reverse transcriptase domain-containing protein</fullName>
    </recommendedName>
</protein>
<evidence type="ECO:0000256" key="1">
    <source>
        <dbReference type="SAM" id="MobiDB-lite"/>
    </source>
</evidence>
<dbReference type="InterPro" id="IPR043502">
    <property type="entry name" value="DNA/RNA_pol_sf"/>
</dbReference>
<reference evidence="2" key="1">
    <citation type="submission" date="2023-03" db="EMBL/GenBank/DDBJ databases">
        <title>Massive genome expansion in bonnet fungi (Mycena s.s.) driven by repeated elements and novel gene families across ecological guilds.</title>
        <authorList>
            <consortium name="Lawrence Berkeley National Laboratory"/>
            <person name="Harder C.B."/>
            <person name="Miyauchi S."/>
            <person name="Viragh M."/>
            <person name="Kuo A."/>
            <person name="Thoen E."/>
            <person name="Andreopoulos B."/>
            <person name="Lu D."/>
            <person name="Skrede I."/>
            <person name="Drula E."/>
            <person name="Henrissat B."/>
            <person name="Morin E."/>
            <person name="Kohler A."/>
            <person name="Barry K."/>
            <person name="LaButti K."/>
            <person name="Morin E."/>
            <person name="Salamov A."/>
            <person name="Lipzen A."/>
            <person name="Mereny Z."/>
            <person name="Hegedus B."/>
            <person name="Baldrian P."/>
            <person name="Stursova M."/>
            <person name="Weitz H."/>
            <person name="Taylor A."/>
            <person name="Grigoriev I.V."/>
            <person name="Nagy L.G."/>
            <person name="Martin F."/>
            <person name="Kauserud H."/>
        </authorList>
    </citation>
    <scope>NUCLEOTIDE SEQUENCE</scope>
    <source>
        <strain evidence="2">CBHHK067</strain>
    </source>
</reference>
<proteinExistence type="predicted"/>
<keyword evidence="3" id="KW-1185">Reference proteome</keyword>
<feature type="compositionally biased region" description="Low complexity" evidence="1">
    <location>
        <begin position="209"/>
        <end position="218"/>
    </location>
</feature>
<organism evidence="2 3">
    <name type="scientific">Mycena rosella</name>
    <name type="common">Pink bonnet</name>
    <name type="synonym">Agaricus rosellus</name>
    <dbReference type="NCBI Taxonomy" id="1033263"/>
    <lineage>
        <taxon>Eukaryota</taxon>
        <taxon>Fungi</taxon>
        <taxon>Dikarya</taxon>
        <taxon>Basidiomycota</taxon>
        <taxon>Agaricomycotina</taxon>
        <taxon>Agaricomycetes</taxon>
        <taxon>Agaricomycetidae</taxon>
        <taxon>Agaricales</taxon>
        <taxon>Marasmiineae</taxon>
        <taxon>Mycenaceae</taxon>
        <taxon>Mycena</taxon>
    </lineage>
</organism>
<dbReference type="PANTHER" id="PTHR33050">
    <property type="entry name" value="REVERSE TRANSCRIPTASE DOMAIN-CONTAINING PROTEIN"/>
    <property type="match status" value="1"/>
</dbReference>
<sequence length="1090" mass="123326">MAKIEPHGMTIGEDSSTESLEIFKQQRRASHMVNSRNQKPSLASKISSSKAPLRSTSSTMQGTLSHTSHSSTLMSGTSRKRKAEDEPLSGDQRPSLIKRMAIPLIERIRLDSLQLTPGIRLEEVMPVMGDQIGDGIGHSLAPRSVIHPPYVELDPLLGLRSVRIQDPRIEAAHVLHTFDHLPPNNNRGDHTPLSLRVVDIGRDHRTDVSSSSGSSSGSRDMRKHKKPCLDLSKFGFNANAVIAYASLPQHKRKVLDTLENYTRDAKESLRLMRGHAGCPSFTETGWMDILAGSYVDFDDVARELLDFGQVTTQGQWVDVWGKYKRCINYAFEDRNDELDKYFDYIQGLFAQNSTELAHNVIGCDKAIRRFIGSSKTALFDELHLFVQFERSYLIPNMVHFRPAGGRGNRDRTHEGFESKVVDRPRLSAGSTDFSHFSHSAFAHNSLVYDDSPVINLDPDVLSESFLPRYLRGYDWSERSPTSSHTARCTEIDSPLPRPPVYEFENQTALDTIHNNPHLFRVSTEIHTDRLRALLHNHPNPAFVDSVIATLKEGAWPFANTKHNDGSPLMYNNSCILPKTEREREFLEAQSREEEELGRHSPVFGPDLLPGMYSTPVLAVPKPHSQKLRLCSHMSAGEFCQNNMMDRPETRGARLDTLHNFIPAVLRYRRRNPGKHLVAFKSDVKSAFRLILSHPLWQIKQIVTTNYPTRADVEAGIDRGPLIRRVDWRSCFGSRGSPRLWSSVMGLVVWTAQHEKKIEDLYAYVDDNFGIDEEGRLTLYPGYQKFMPLNQVQLLELWDEVGVRHSEDKQLWGGQLVIIGFLVDVNEMTITLPTTAKADLIAAVDDFINSPSRKRTLHDWQQLSGWITWSLNVFPLLCPALCHIYAKISEKVNTFAIIYINVAVKQDLFWFIHHVRASPGIFAFHAIDWNPRTEADFSIRCDACPLGMGFWSELLCQGFYSPVPVDAPKDTIFFWEATCVLSALEWFCLAQRKFFPQDRPTRLSIFTDNLNTVQIFSSLAAEPAYNILLKAAVDLLILHHVDLRVLHIPGIENTVADAISRENFIIAYSTVPGLLITQFQPPRCVLGAAQK</sequence>
<gene>
    <name evidence="2" type="ORF">B0H17DRAFT_1207580</name>
</gene>
<evidence type="ECO:0000313" key="2">
    <source>
        <dbReference type="EMBL" id="KAJ7675541.1"/>
    </source>
</evidence>
<feature type="region of interest" description="Disordered" evidence="1">
    <location>
        <begin position="1"/>
        <end position="94"/>
    </location>
</feature>